<dbReference type="PANTHER" id="PTHR31047:SF0">
    <property type="entry name" value="MEIOTICALLY UP-REGULATED GENE 157 PROTEIN"/>
    <property type="match status" value="1"/>
</dbReference>
<sequence length="472" mass="53410">MLNKSSVCFRYTLENNLAVFYVTQILENGEVIQTATVTNNGADPIEHHFNLNLCLSLNRASYGQLTEGGPITLPRSKNAFKTTTHEIFKVTNPYLNAQFEASVEMDGKAMQLESLDSLEAYAIRFLLEIFNHCDSPVMDLRTACQYQEAIKKVATGHLEWVFNVAERPDKFWGRSYLVTGTPKDKSTFQLDQQCYPLLELCDYAEIFEDEDLVKRLVNGDTIKEVLQCLEERRDSRTGLYPTDETPGDDVVENPYHFSSHVLLWRTYTRLRDLCAKVDPSDTDRVKRLDSMADKMRGDTIGSFTTHHPDIGKDVFAYSTDGHGKHEFYHDANDVPTLFAEEWGFTKTPLEVEVWKNTMEFGLSTSNPGFCTGVYGGLGSRHSPGAWVLGYFQQLGYAVRIGDKKAAISVWKRITAAMQWDGTFSEAVDSNTAKCSSKAWFAWPGAMIGTLLSQMRANEEHKLWLDDLEQPEA</sequence>
<dbReference type="GO" id="GO:0005975">
    <property type="term" value="P:carbohydrate metabolic process"/>
    <property type="evidence" value="ECO:0007669"/>
    <property type="project" value="InterPro"/>
</dbReference>
<dbReference type="InterPro" id="IPR008928">
    <property type="entry name" value="6-hairpin_glycosidase_sf"/>
</dbReference>
<dbReference type="eggNOG" id="ENOG502SK90">
    <property type="taxonomic scope" value="Eukaryota"/>
</dbReference>
<dbReference type="GO" id="GO:0003824">
    <property type="term" value="F:catalytic activity"/>
    <property type="evidence" value="ECO:0007669"/>
    <property type="project" value="UniProtKB-ARBA"/>
</dbReference>
<dbReference type="EMBL" id="KB706016">
    <property type="protein sequence ID" value="EMR69761.1"/>
    <property type="molecule type" value="Genomic_DNA"/>
</dbReference>
<dbReference type="PANTHER" id="PTHR31047">
    <property type="entry name" value="MEIOTICALLY UP-REGULATED GENE 157 PROTEIN"/>
    <property type="match status" value="1"/>
</dbReference>
<dbReference type="HOGENOM" id="CLU_017093_0_0_1"/>
<dbReference type="Gene3D" id="1.50.10.10">
    <property type="match status" value="1"/>
</dbReference>
<dbReference type="InterPro" id="IPR012341">
    <property type="entry name" value="6hp_glycosidase-like_sf"/>
</dbReference>
<proteinExistence type="predicted"/>
<gene>
    <name evidence="1" type="ORF">UCREL1_3206</name>
</gene>
<dbReference type="KEGG" id="ela:UCREL1_3206"/>
<dbReference type="SUPFAM" id="SSF48208">
    <property type="entry name" value="Six-hairpin glycosidases"/>
    <property type="match status" value="1"/>
</dbReference>
<dbReference type="Pfam" id="PF06824">
    <property type="entry name" value="Glyco_hydro_125"/>
    <property type="match status" value="1"/>
</dbReference>
<protein>
    <submittedName>
        <fullName evidence="1">Uncharacterized conserved protein ucp028846 protein</fullName>
    </submittedName>
</protein>
<accession>M7TII1</accession>
<name>M7TII1_EUTLA</name>
<organism evidence="1 2">
    <name type="scientific">Eutypa lata (strain UCR-EL1)</name>
    <name type="common">Grapevine dieback disease fungus</name>
    <name type="synonym">Eutypa armeniacae</name>
    <dbReference type="NCBI Taxonomy" id="1287681"/>
    <lineage>
        <taxon>Eukaryota</taxon>
        <taxon>Fungi</taxon>
        <taxon>Dikarya</taxon>
        <taxon>Ascomycota</taxon>
        <taxon>Pezizomycotina</taxon>
        <taxon>Sordariomycetes</taxon>
        <taxon>Xylariomycetidae</taxon>
        <taxon>Xylariales</taxon>
        <taxon>Diatrypaceae</taxon>
        <taxon>Eutypa</taxon>
    </lineage>
</organism>
<dbReference type="AlphaFoldDB" id="M7TII1"/>
<dbReference type="InterPro" id="IPR008313">
    <property type="entry name" value="GH125"/>
</dbReference>
<dbReference type="OMA" id="AMQWDGT"/>
<evidence type="ECO:0000313" key="2">
    <source>
        <dbReference type="Proteomes" id="UP000012174"/>
    </source>
</evidence>
<reference evidence="2" key="1">
    <citation type="journal article" date="2013" name="Genome Announc.">
        <title>Draft genome sequence of the grapevine dieback fungus Eutypa lata UCR-EL1.</title>
        <authorList>
            <person name="Blanco-Ulate B."/>
            <person name="Rolshausen P.E."/>
            <person name="Cantu D."/>
        </authorList>
    </citation>
    <scope>NUCLEOTIDE SEQUENCE [LARGE SCALE GENOMIC DNA]</scope>
    <source>
        <strain evidence="2">UCR-EL1</strain>
    </source>
</reference>
<keyword evidence="2" id="KW-1185">Reference proteome</keyword>
<dbReference type="Proteomes" id="UP000012174">
    <property type="component" value="Unassembled WGS sequence"/>
</dbReference>
<evidence type="ECO:0000313" key="1">
    <source>
        <dbReference type="EMBL" id="EMR69761.1"/>
    </source>
</evidence>
<dbReference type="OrthoDB" id="2580243at2759"/>